<dbReference type="InterPro" id="IPR038765">
    <property type="entry name" value="Papain-like_cys_pep_sf"/>
</dbReference>
<evidence type="ECO:0000313" key="8">
    <source>
        <dbReference type="Proteomes" id="UP001440599"/>
    </source>
</evidence>
<dbReference type="InterPro" id="IPR000064">
    <property type="entry name" value="NLP_P60_dom"/>
</dbReference>
<proteinExistence type="inferred from homology"/>
<comment type="similarity">
    <text evidence="1">Belongs to the peptidase C40 family.</text>
</comment>
<dbReference type="Proteomes" id="UP001440599">
    <property type="component" value="Unassembled WGS sequence"/>
</dbReference>
<gene>
    <name evidence="7" type="ORF">WMO45_12325</name>
</gene>
<keyword evidence="4" id="KW-0788">Thiol protease</keyword>
<reference evidence="7 8" key="1">
    <citation type="submission" date="2024-03" db="EMBL/GenBank/DDBJ databases">
        <title>Human intestinal bacterial collection.</title>
        <authorList>
            <person name="Pauvert C."/>
            <person name="Hitch T.C.A."/>
            <person name="Clavel T."/>
        </authorList>
    </citation>
    <scope>NUCLEOTIDE SEQUENCE [LARGE SCALE GENOMIC DNA]</scope>
    <source>
        <strain evidence="7 8">CLA-AP-H34</strain>
    </source>
</reference>
<dbReference type="RefSeq" id="WP_349141100.1">
    <property type="nucleotide sequence ID" value="NZ_JBBMFT010000011.1"/>
</dbReference>
<keyword evidence="8" id="KW-1185">Reference proteome</keyword>
<dbReference type="Gene3D" id="3.90.1720.10">
    <property type="entry name" value="endopeptidase domain like (from Nostoc punctiforme)"/>
    <property type="match status" value="1"/>
</dbReference>
<keyword evidence="5" id="KW-0732">Signal</keyword>
<accession>A0ABV1ERR5</accession>
<protein>
    <submittedName>
        <fullName evidence="7">Peptidoglycan endopeptidase</fullName>
    </submittedName>
</protein>
<comment type="caution">
    <text evidence="7">The sequence shown here is derived from an EMBL/GenBank/DDBJ whole genome shotgun (WGS) entry which is preliminary data.</text>
</comment>
<evidence type="ECO:0000256" key="5">
    <source>
        <dbReference type="SAM" id="SignalP"/>
    </source>
</evidence>
<keyword evidence="2" id="KW-0645">Protease</keyword>
<sequence length="217" mass="22267">MKVRRVLSVLLLAAGMLLPGALCRPAPALPDSPAARAIRAALPAELDPLRRRVVEAGAALLGRVDYFWGGKSEAVGWDRRWGTATVVDAPGSSTTGQCLPFGLDCSGFVSWCAVTAAEDPAAGAVMGSGVSGQWAACTPVDWEQAQPGDLAFFPDLSHVGVVAGPPAEGALPVLHCSSSLGGVVCSPDAAAAGFTAIGRPEFYSFYKNAIESDKGID</sequence>
<keyword evidence="3" id="KW-0378">Hydrolase</keyword>
<dbReference type="PROSITE" id="PS51935">
    <property type="entry name" value="NLPC_P60"/>
    <property type="match status" value="1"/>
</dbReference>
<evidence type="ECO:0000256" key="4">
    <source>
        <dbReference type="ARBA" id="ARBA00022807"/>
    </source>
</evidence>
<evidence type="ECO:0000313" key="7">
    <source>
        <dbReference type="EMBL" id="MEQ2457307.1"/>
    </source>
</evidence>
<evidence type="ECO:0000256" key="2">
    <source>
        <dbReference type="ARBA" id="ARBA00022670"/>
    </source>
</evidence>
<organism evidence="7 8">
    <name type="scientific">Flavonifractor hominis</name>
    <dbReference type="NCBI Taxonomy" id="3133178"/>
    <lineage>
        <taxon>Bacteria</taxon>
        <taxon>Bacillati</taxon>
        <taxon>Bacillota</taxon>
        <taxon>Clostridia</taxon>
        <taxon>Eubacteriales</taxon>
        <taxon>Oscillospiraceae</taxon>
        <taxon>Flavonifractor</taxon>
    </lineage>
</organism>
<evidence type="ECO:0000259" key="6">
    <source>
        <dbReference type="PROSITE" id="PS51935"/>
    </source>
</evidence>
<evidence type="ECO:0000256" key="3">
    <source>
        <dbReference type="ARBA" id="ARBA00022801"/>
    </source>
</evidence>
<feature type="domain" description="NlpC/P60" evidence="6">
    <location>
        <begin position="47"/>
        <end position="209"/>
    </location>
</feature>
<feature type="chain" id="PRO_5046710545" evidence="5">
    <location>
        <begin position="29"/>
        <end position="217"/>
    </location>
</feature>
<name>A0ABV1ERR5_9FIRM</name>
<dbReference type="EMBL" id="JBBMFT010000011">
    <property type="protein sequence ID" value="MEQ2457307.1"/>
    <property type="molecule type" value="Genomic_DNA"/>
</dbReference>
<evidence type="ECO:0000256" key="1">
    <source>
        <dbReference type="ARBA" id="ARBA00007074"/>
    </source>
</evidence>
<feature type="signal peptide" evidence="5">
    <location>
        <begin position="1"/>
        <end position="28"/>
    </location>
</feature>
<dbReference type="SUPFAM" id="SSF54001">
    <property type="entry name" value="Cysteine proteinases"/>
    <property type="match status" value="1"/>
</dbReference>